<organism evidence="1 2">
    <name type="scientific">Neofusicoccum parvum</name>
    <dbReference type="NCBI Taxonomy" id="310453"/>
    <lineage>
        <taxon>Eukaryota</taxon>
        <taxon>Fungi</taxon>
        <taxon>Dikarya</taxon>
        <taxon>Ascomycota</taxon>
        <taxon>Pezizomycotina</taxon>
        <taxon>Dothideomycetes</taxon>
        <taxon>Dothideomycetes incertae sedis</taxon>
        <taxon>Botryosphaeriales</taxon>
        <taxon>Botryosphaeriaceae</taxon>
        <taxon>Neofusicoccum</taxon>
    </lineage>
</organism>
<dbReference type="Proteomes" id="UP001165186">
    <property type="component" value="Unassembled WGS sequence"/>
</dbReference>
<sequence>MPTQEPNLSSEFMQECLRFQMQLLNKITPPEDSGFSGFFDEKDDMSPSSPSNARDPLHTNHAGAQHPAPPKTAPLDERIEYVLECAQTAGFDSFDALASAYYTGTFDDGSLLAAEQRLSRNRRLSKLLADVFDAARGWSAWERRGFHEEVLQSAEAMLVAECAGFARLLDGRGGGQGQGAGAAGRGEALLHDQAAVKRLFQNEMPNLGALMTALAAENTAVRHRDRPNAVMATVLVLCFTGRVSNSQLNTVLSSWLEGLGGGK</sequence>
<proteinExistence type="predicted"/>
<comment type="caution">
    <text evidence="1">The sequence shown here is derived from an EMBL/GenBank/DDBJ whole genome shotgun (WGS) entry which is preliminary data.</text>
</comment>
<protein>
    <submittedName>
        <fullName evidence="1">Basic-leucine zipper (BZIP) transcription factor</fullName>
    </submittedName>
</protein>
<reference evidence="1" key="1">
    <citation type="submission" date="2024-09" db="EMBL/GenBank/DDBJ databases">
        <title>Draft Genome Sequences of Neofusicoccum parvum.</title>
        <authorList>
            <person name="Ashida A."/>
            <person name="Camagna M."/>
            <person name="Tanaka A."/>
            <person name="Takemoto D."/>
        </authorList>
    </citation>
    <scope>NUCLEOTIDE SEQUENCE</scope>
    <source>
        <strain evidence="1">PPO83</strain>
    </source>
</reference>
<name>A0ACB5RXW7_9PEZI</name>
<dbReference type="EMBL" id="BSXG01000018">
    <property type="protein sequence ID" value="GME25286.1"/>
    <property type="molecule type" value="Genomic_DNA"/>
</dbReference>
<evidence type="ECO:0000313" key="2">
    <source>
        <dbReference type="Proteomes" id="UP001165186"/>
    </source>
</evidence>
<gene>
    <name evidence="1" type="primary">g12802</name>
    <name evidence="1" type="ORF">NpPPO83_00012802</name>
</gene>
<evidence type="ECO:0000313" key="1">
    <source>
        <dbReference type="EMBL" id="GME25286.1"/>
    </source>
</evidence>
<keyword evidence="2" id="KW-1185">Reference proteome</keyword>
<accession>A0ACB5RXW7</accession>